<organism evidence="1 2">
    <name type="scientific">Panagrolaimus sp. PS1159</name>
    <dbReference type="NCBI Taxonomy" id="55785"/>
    <lineage>
        <taxon>Eukaryota</taxon>
        <taxon>Metazoa</taxon>
        <taxon>Ecdysozoa</taxon>
        <taxon>Nematoda</taxon>
        <taxon>Chromadorea</taxon>
        <taxon>Rhabditida</taxon>
        <taxon>Tylenchina</taxon>
        <taxon>Panagrolaimomorpha</taxon>
        <taxon>Panagrolaimoidea</taxon>
        <taxon>Panagrolaimidae</taxon>
        <taxon>Panagrolaimus</taxon>
    </lineage>
</organism>
<sequence>HVTNPYSKRHVIVSSGPTYNNYPISNTHFINSASSGRVANRFTRDTRPHAHLPPSHVVARGASTAQGFAPGGQSSGGSSSGSGGGIQIIQPGEPSPCGGGCPGTATQDPLSQIQEITKYLDISKLNDIFLTVQLMQTYATTNDYSIDLNGEFSQGGQGGTPFGACPTQFPNPFGTKMAEAIISDYTLNSLFYSLHRKGFLSVRLGPETPKIGPLLKTSCSDDDDTGLEDHGVETDEATRRRRLRKVRSALLNPTKPKAKGIRTARQDGGLGDLGICLGDILPVARDRYPNRNINILIHTSRAPSVILSARNGDILPVARDRYPNRNINILIHTSRAPSVILSARNGGIALIDLSADADIFTDSNEKIGTIRVEGSFEVQIQTSGNRLTGNGQITNLRLTNPDQSLGLSQEALDNLGNLGKELVGKAANDVLQRGIPLNIPTGAGGLPLNFVQPDFRIVEHGIYLSSDFTISPSFISQLTGGGGGGGGGGVCRR</sequence>
<accession>A0AC35G3C3</accession>
<dbReference type="Proteomes" id="UP000887580">
    <property type="component" value="Unplaced"/>
</dbReference>
<reference evidence="2" key="1">
    <citation type="submission" date="2022-11" db="UniProtKB">
        <authorList>
            <consortium name="WormBaseParasite"/>
        </authorList>
    </citation>
    <scope>IDENTIFICATION</scope>
</reference>
<proteinExistence type="predicted"/>
<evidence type="ECO:0000313" key="2">
    <source>
        <dbReference type="WBParaSite" id="PS1159_v2.g23456.t1"/>
    </source>
</evidence>
<protein>
    <submittedName>
        <fullName evidence="2">Lipid-binding serum glycoprotein C-terminal domain-containing protein</fullName>
    </submittedName>
</protein>
<name>A0AC35G3C3_9BILA</name>
<evidence type="ECO:0000313" key="1">
    <source>
        <dbReference type="Proteomes" id="UP000887580"/>
    </source>
</evidence>
<dbReference type="WBParaSite" id="PS1159_v2.g23456.t1">
    <property type="protein sequence ID" value="PS1159_v2.g23456.t1"/>
    <property type="gene ID" value="PS1159_v2.g23456"/>
</dbReference>